<dbReference type="Proteomes" id="UP001318760">
    <property type="component" value="Unassembled WGS sequence"/>
</dbReference>
<reference evidence="2 5" key="2">
    <citation type="submission" date="2020-10" db="EMBL/GenBank/DDBJ databases">
        <title>Campylobacter californiensis sp. nov. isolated from cattle and feral swine in California.</title>
        <authorList>
            <person name="Miller W.G."/>
        </authorList>
    </citation>
    <scope>NUCLEOTIDE SEQUENCE [LARGE SCALE GENOMIC DNA]</scope>
    <source>
        <strain evidence="2 5">RM12919</strain>
    </source>
</reference>
<evidence type="ECO:0000313" key="4">
    <source>
        <dbReference type="Proteomes" id="UP000650616"/>
    </source>
</evidence>
<dbReference type="Gene3D" id="3.30.450.20">
    <property type="entry name" value="PAS domain"/>
    <property type="match status" value="2"/>
</dbReference>
<feature type="transmembrane region" description="Helical" evidence="1">
    <location>
        <begin position="320"/>
        <end position="339"/>
    </location>
</feature>
<dbReference type="EMBL" id="LIWG01000012">
    <property type="protein sequence ID" value="MBE3608727.1"/>
    <property type="molecule type" value="Genomic_DNA"/>
</dbReference>
<gene>
    <name evidence="2" type="ORF">CCAL12919_01840</name>
    <name evidence="3" type="ORF">CCAL9337_08350</name>
</gene>
<accession>A0AAW3ZVL6</accession>
<proteinExistence type="predicted"/>
<dbReference type="AlphaFoldDB" id="A0AAW3ZVL6"/>
<evidence type="ECO:0000313" key="5">
    <source>
        <dbReference type="Proteomes" id="UP001318760"/>
    </source>
</evidence>
<keyword evidence="4" id="KW-1185">Reference proteome</keyword>
<dbReference type="Pfam" id="PF22673">
    <property type="entry name" value="MCP-like_PDC_1"/>
    <property type="match status" value="1"/>
</dbReference>
<evidence type="ECO:0000313" key="3">
    <source>
        <dbReference type="EMBL" id="MBE3608727.1"/>
    </source>
</evidence>
<evidence type="ECO:0000313" key="2">
    <source>
        <dbReference type="EMBL" id="MBE2985880.1"/>
    </source>
</evidence>
<organism evidence="3 4">
    <name type="scientific">Campylobacter californiensis</name>
    <dbReference type="NCBI Taxonomy" id="1032243"/>
    <lineage>
        <taxon>Bacteria</taxon>
        <taxon>Pseudomonadati</taxon>
        <taxon>Campylobacterota</taxon>
        <taxon>Epsilonproteobacteria</taxon>
        <taxon>Campylobacterales</taxon>
        <taxon>Campylobacteraceae</taxon>
        <taxon>Campylobacter</taxon>
    </lineage>
</organism>
<keyword evidence="1" id="KW-1133">Transmembrane helix</keyword>
<comment type="caution">
    <text evidence="3">The sequence shown here is derived from an EMBL/GenBank/DDBJ whole genome shotgun (WGS) entry which is preliminary data.</text>
</comment>
<evidence type="ECO:0000256" key="1">
    <source>
        <dbReference type="SAM" id="Phobius"/>
    </source>
</evidence>
<dbReference type="CDD" id="cd12913">
    <property type="entry name" value="PDC1_MCP_like"/>
    <property type="match status" value="1"/>
</dbReference>
<dbReference type="Proteomes" id="UP000650616">
    <property type="component" value="Unassembled WGS sequence"/>
</dbReference>
<keyword evidence="1" id="KW-0472">Membrane</keyword>
<sequence>MFKNLNISTKLTLMSCGMALAALLLVIIIVASKTLGMSERNTSQYIQSEMGKNAEKVSAFFSKAMQTSRVLSETIGGALDAENKLTTDSIGDIFYEVAKNNTEFLAVWMMTDSEEVYSKSQDGGASILYGEDGKFAPYVTNLNGTLSFARRVAGYEKADYYTIPKNTGKPTILEPFFYNYGGQEKLVTTAVSPIIVSGKFVGVVGITLDVANIQKLCDSIHLYDGDVNFLVSHTGKFIVHKETALIGKSMVDVNPALKPIESALQKEEPIEIEVVSAVTKKLSKAVYVNIEIPHFDKIWGMVLIAPKDETVKETNELRNFIIILAVVSMLILSFAMWSYSKTFGKRIVTVGNNLENFFEFLNFKTNKADLITIRANDEIGKMGMLINENIKMTERNLAEQNAFIKEANSFVDEIKRGNFMAMLDAQTINPALNQLKGTFKELQEALKTAIAANAQDVLKLLEAYKNQNFTETLDDKGEVASGVNALGSEIANMLKANLS</sequence>
<name>A0AAW3ZVL6_9BACT</name>
<dbReference type="EMBL" id="JADBHS010000003">
    <property type="protein sequence ID" value="MBE2985880.1"/>
    <property type="molecule type" value="Genomic_DNA"/>
</dbReference>
<feature type="non-terminal residue" evidence="3">
    <location>
        <position position="499"/>
    </location>
</feature>
<evidence type="ECO:0008006" key="6">
    <source>
        <dbReference type="Google" id="ProtNLM"/>
    </source>
</evidence>
<protein>
    <recommendedName>
        <fullName evidence="6">Methyl-accepting chemotaxis protein</fullName>
    </recommendedName>
</protein>
<reference evidence="3 4" key="1">
    <citation type="submission" date="2015-08" db="EMBL/GenBank/DDBJ databases">
        <title>Comparative genomics of the Campylobacter concisus group.</title>
        <authorList>
            <person name="Yee E."/>
            <person name="Chapman M.H."/>
            <person name="Huynh S."/>
            <person name="Bono J.L."/>
            <person name="On S.L."/>
            <person name="St Leger J."/>
            <person name="Foster G."/>
            <person name="Parker C.T."/>
            <person name="Miller W.G."/>
        </authorList>
    </citation>
    <scope>NUCLEOTIDE SEQUENCE [LARGE SCALE GENOMIC DNA]</scope>
    <source>
        <strain evidence="3 4">RM9337</strain>
    </source>
</reference>
<keyword evidence="1" id="KW-0812">Transmembrane</keyword>